<evidence type="ECO:0000256" key="4">
    <source>
        <dbReference type="ARBA" id="ARBA00022692"/>
    </source>
</evidence>
<feature type="compositionally biased region" description="Low complexity" evidence="8">
    <location>
        <begin position="107"/>
        <end position="129"/>
    </location>
</feature>
<sequence>MLWLATLPFVLWNHIGWAVVPSTAVVSFLLLGIDEIAIQLEEPFGILPLEAICDTIQRNIEELVKSEAAVVSTLDASIASARARLAQEEELARMLEQQLPFSWGPRGLEAADAGPSAAGAARGDSVAGDAEGERRARRRAVQEAGMRQAGMAEQQQAWQGQEPEQQQGQQRQQRQHEGRAGKCSSVDGGGSGAAYHHHSHHPETHIDPWMQPSHQQQRPQLPHPSRPAAGARDEGRLRPGAPAAGGGAHQPDGARGAGGDRAPPQQGFLEPWELPWYAAGLEEADMLGAAAASGSSHDLHDFLLGRAHGANAVRHPGTPTASQSADEVPAAAAGEGEGGGAPEGGREERERGPGPGASR</sequence>
<dbReference type="RefSeq" id="XP_013904873.1">
    <property type="nucleotide sequence ID" value="XM_014049419.1"/>
</dbReference>
<dbReference type="Pfam" id="PF25539">
    <property type="entry name" value="Bestrophin_2"/>
    <property type="match status" value="1"/>
</dbReference>
<feature type="region of interest" description="Disordered" evidence="8">
    <location>
        <begin position="106"/>
        <end position="268"/>
    </location>
</feature>
<dbReference type="Proteomes" id="UP000054498">
    <property type="component" value="Unassembled WGS sequence"/>
</dbReference>
<evidence type="ECO:0000313" key="9">
    <source>
        <dbReference type="EMBL" id="KIZ05854.1"/>
    </source>
</evidence>
<gene>
    <name evidence="9" type="ORF">MNEG_2095</name>
</gene>
<evidence type="ECO:0000256" key="2">
    <source>
        <dbReference type="ARBA" id="ARBA00022448"/>
    </source>
</evidence>
<keyword evidence="2" id="KW-0813">Transport</keyword>
<reference evidence="9 10" key="1">
    <citation type="journal article" date="2013" name="BMC Genomics">
        <title>Reconstruction of the lipid metabolism for the microalga Monoraphidium neglectum from its genome sequence reveals characteristics suitable for biofuel production.</title>
        <authorList>
            <person name="Bogen C."/>
            <person name="Al-Dilaimi A."/>
            <person name="Albersmeier A."/>
            <person name="Wichmann J."/>
            <person name="Grundmann M."/>
            <person name="Rupp O."/>
            <person name="Lauersen K.J."/>
            <person name="Blifernez-Klassen O."/>
            <person name="Kalinowski J."/>
            <person name="Goesmann A."/>
            <person name="Mussgnug J.H."/>
            <person name="Kruse O."/>
        </authorList>
    </citation>
    <scope>NUCLEOTIDE SEQUENCE [LARGE SCALE GENOMIC DNA]</scope>
    <source>
        <strain evidence="9 10">SAG 48.87</strain>
    </source>
</reference>
<proteinExistence type="predicted"/>
<dbReference type="GeneID" id="25734973"/>
<feature type="compositionally biased region" description="Low complexity" evidence="8">
    <location>
        <begin position="142"/>
        <end position="172"/>
    </location>
</feature>
<dbReference type="InterPro" id="IPR044669">
    <property type="entry name" value="YneE/VCCN1/2-like"/>
</dbReference>
<dbReference type="PANTHER" id="PTHR33281">
    <property type="entry name" value="UPF0187 PROTEIN YNEE"/>
    <property type="match status" value="1"/>
</dbReference>
<keyword evidence="10" id="KW-1185">Reference proteome</keyword>
<evidence type="ECO:0000256" key="3">
    <source>
        <dbReference type="ARBA" id="ARBA00022475"/>
    </source>
</evidence>
<evidence type="ECO:0000256" key="8">
    <source>
        <dbReference type="SAM" id="MobiDB-lite"/>
    </source>
</evidence>
<evidence type="ECO:0000256" key="1">
    <source>
        <dbReference type="ARBA" id="ARBA00004651"/>
    </source>
</evidence>
<feature type="compositionally biased region" description="Low complexity" evidence="8">
    <location>
        <begin position="249"/>
        <end position="264"/>
    </location>
</feature>
<dbReference type="OrthoDB" id="1368at2759"/>
<organism evidence="9 10">
    <name type="scientific">Monoraphidium neglectum</name>
    <dbReference type="NCBI Taxonomy" id="145388"/>
    <lineage>
        <taxon>Eukaryota</taxon>
        <taxon>Viridiplantae</taxon>
        <taxon>Chlorophyta</taxon>
        <taxon>core chlorophytes</taxon>
        <taxon>Chlorophyceae</taxon>
        <taxon>CS clade</taxon>
        <taxon>Sphaeropleales</taxon>
        <taxon>Selenastraceae</taxon>
        <taxon>Monoraphidium</taxon>
    </lineage>
</organism>
<evidence type="ECO:0000313" key="10">
    <source>
        <dbReference type="Proteomes" id="UP000054498"/>
    </source>
</evidence>
<keyword evidence="5" id="KW-1133">Transmembrane helix</keyword>
<dbReference type="EMBL" id="KK100447">
    <property type="protein sequence ID" value="KIZ05854.1"/>
    <property type="molecule type" value="Genomic_DNA"/>
</dbReference>
<dbReference type="GO" id="GO:0005254">
    <property type="term" value="F:chloride channel activity"/>
    <property type="evidence" value="ECO:0007669"/>
    <property type="project" value="InterPro"/>
</dbReference>
<dbReference type="GO" id="GO:0005886">
    <property type="term" value="C:plasma membrane"/>
    <property type="evidence" value="ECO:0007669"/>
    <property type="project" value="UniProtKB-SubCell"/>
</dbReference>
<dbReference type="KEGG" id="mng:MNEG_2095"/>
<name>A0A0D2LH76_9CHLO</name>
<keyword evidence="6" id="KW-0406">Ion transport</keyword>
<protein>
    <submittedName>
        <fullName evidence="9">Uncharacterized protein</fullName>
    </submittedName>
</protein>
<comment type="subcellular location">
    <subcellularLocation>
        <location evidence="1">Cell membrane</location>
        <topology evidence="1">Multi-pass membrane protein</topology>
    </subcellularLocation>
</comment>
<dbReference type="AlphaFoldDB" id="A0A0D2LH76"/>
<accession>A0A0D2LH76</accession>
<evidence type="ECO:0000256" key="7">
    <source>
        <dbReference type="ARBA" id="ARBA00023136"/>
    </source>
</evidence>
<evidence type="ECO:0000256" key="5">
    <source>
        <dbReference type="ARBA" id="ARBA00022989"/>
    </source>
</evidence>
<evidence type="ECO:0000256" key="6">
    <source>
        <dbReference type="ARBA" id="ARBA00023065"/>
    </source>
</evidence>
<keyword evidence="7" id="KW-0472">Membrane</keyword>
<dbReference type="PANTHER" id="PTHR33281:SF19">
    <property type="entry name" value="VOLTAGE-DEPENDENT ANION CHANNEL-FORMING PROTEIN YNEE"/>
    <property type="match status" value="1"/>
</dbReference>
<feature type="region of interest" description="Disordered" evidence="8">
    <location>
        <begin position="310"/>
        <end position="359"/>
    </location>
</feature>
<keyword evidence="3" id="KW-1003">Cell membrane</keyword>
<keyword evidence="4" id="KW-0812">Transmembrane</keyword>